<dbReference type="EMBL" id="GBXM01021069">
    <property type="protein sequence ID" value="JAH87508.1"/>
    <property type="molecule type" value="Transcribed_RNA"/>
</dbReference>
<accession>A0A0E9WDD9</accession>
<dbReference type="AlphaFoldDB" id="A0A0E9WDD9"/>
<name>A0A0E9WDD9_ANGAN</name>
<protein>
    <submittedName>
        <fullName evidence="1">Uncharacterized protein</fullName>
    </submittedName>
</protein>
<organism evidence="1">
    <name type="scientific">Anguilla anguilla</name>
    <name type="common">European freshwater eel</name>
    <name type="synonym">Muraena anguilla</name>
    <dbReference type="NCBI Taxonomy" id="7936"/>
    <lineage>
        <taxon>Eukaryota</taxon>
        <taxon>Metazoa</taxon>
        <taxon>Chordata</taxon>
        <taxon>Craniata</taxon>
        <taxon>Vertebrata</taxon>
        <taxon>Euteleostomi</taxon>
        <taxon>Actinopterygii</taxon>
        <taxon>Neopterygii</taxon>
        <taxon>Teleostei</taxon>
        <taxon>Anguilliformes</taxon>
        <taxon>Anguillidae</taxon>
        <taxon>Anguilla</taxon>
    </lineage>
</organism>
<reference evidence="1" key="1">
    <citation type="submission" date="2014-11" db="EMBL/GenBank/DDBJ databases">
        <authorList>
            <person name="Amaro Gonzalez C."/>
        </authorList>
    </citation>
    <scope>NUCLEOTIDE SEQUENCE</scope>
</reference>
<proteinExistence type="predicted"/>
<reference evidence="1" key="2">
    <citation type="journal article" date="2015" name="Fish Shellfish Immunol.">
        <title>Early steps in the European eel (Anguilla anguilla)-Vibrio vulnificus interaction in the gills: Role of the RtxA13 toxin.</title>
        <authorList>
            <person name="Callol A."/>
            <person name="Pajuelo D."/>
            <person name="Ebbesson L."/>
            <person name="Teles M."/>
            <person name="MacKenzie S."/>
            <person name="Amaro C."/>
        </authorList>
    </citation>
    <scope>NUCLEOTIDE SEQUENCE</scope>
</reference>
<sequence>MNGGFWPDWRWFVVVTLVTRPQRSHRRKRSRSFEDDDRVTCSITVDTC</sequence>
<evidence type="ECO:0000313" key="1">
    <source>
        <dbReference type="EMBL" id="JAH87508.1"/>
    </source>
</evidence>